<sequence>MFLMLYTLIALALSALVTTALVILIGDLMERRRDPRRGLPTYRRIRRDTHTALDLCRRALRRDRAGTPDD</sequence>
<dbReference type="RefSeq" id="WP_153654456.1">
    <property type="nucleotide sequence ID" value="NZ_CP045737.1"/>
</dbReference>
<dbReference type="Proteomes" id="UP000392064">
    <property type="component" value="Chromosome"/>
</dbReference>
<gene>
    <name evidence="2" type="ORF">GEV26_15395</name>
</gene>
<organism evidence="2 3">
    <name type="scientific">Aeromicrobium yanjiei</name>
    <dbReference type="NCBI Taxonomy" id="2662028"/>
    <lineage>
        <taxon>Bacteria</taxon>
        <taxon>Bacillati</taxon>
        <taxon>Actinomycetota</taxon>
        <taxon>Actinomycetes</taxon>
        <taxon>Propionibacteriales</taxon>
        <taxon>Nocardioidaceae</taxon>
        <taxon>Aeromicrobium</taxon>
    </lineage>
</organism>
<evidence type="ECO:0000256" key="1">
    <source>
        <dbReference type="SAM" id="Phobius"/>
    </source>
</evidence>
<feature type="transmembrane region" description="Helical" evidence="1">
    <location>
        <begin position="6"/>
        <end position="29"/>
    </location>
</feature>
<evidence type="ECO:0000313" key="3">
    <source>
        <dbReference type="Proteomes" id="UP000392064"/>
    </source>
</evidence>
<dbReference type="KEGG" id="aef:GEV26_15395"/>
<dbReference type="EMBL" id="CP045737">
    <property type="protein sequence ID" value="QGG42650.1"/>
    <property type="molecule type" value="Genomic_DNA"/>
</dbReference>
<protein>
    <submittedName>
        <fullName evidence="2">Uncharacterized protein</fullName>
    </submittedName>
</protein>
<keyword evidence="3" id="KW-1185">Reference proteome</keyword>
<keyword evidence="1" id="KW-1133">Transmembrane helix</keyword>
<proteinExistence type="predicted"/>
<name>A0A5Q2MQM7_9ACTN</name>
<accession>A0A5Q2MQM7</accession>
<keyword evidence="1" id="KW-0472">Membrane</keyword>
<keyword evidence="1" id="KW-0812">Transmembrane</keyword>
<dbReference type="AlphaFoldDB" id="A0A5Q2MQM7"/>
<reference evidence="2 3" key="1">
    <citation type="submission" date="2019-11" db="EMBL/GenBank/DDBJ databases">
        <authorList>
            <person name="Li J."/>
        </authorList>
    </citation>
    <scope>NUCLEOTIDE SEQUENCE [LARGE SCALE GENOMIC DNA]</scope>
    <source>
        <strain evidence="2 3">MF47</strain>
    </source>
</reference>
<evidence type="ECO:0000313" key="2">
    <source>
        <dbReference type="EMBL" id="QGG42650.1"/>
    </source>
</evidence>